<keyword evidence="11 32" id="KW-0808">Transferase</keyword>
<dbReference type="Pfam" id="PF02877">
    <property type="entry name" value="PARP_reg"/>
    <property type="match status" value="1"/>
</dbReference>
<dbReference type="FunFam" id="2.20.25.630:FF:000001">
    <property type="entry name" value="Poly [ADP-ribose] polymerase"/>
    <property type="match status" value="1"/>
</dbReference>
<keyword evidence="13 32" id="KW-0479">Metal-binding</keyword>
<evidence type="ECO:0000313" key="39">
    <source>
        <dbReference type="EMBL" id="CAG9763321.1"/>
    </source>
</evidence>
<dbReference type="CDD" id="cd01437">
    <property type="entry name" value="parp_like"/>
    <property type="match status" value="1"/>
</dbReference>
<dbReference type="PANTHER" id="PTHR10459">
    <property type="entry name" value="DNA LIGASE"/>
    <property type="match status" value="1"/>
</dbReference>
<dbReference type="Gene3D" id="1.20.142.10">
    <property type="entry name" value="Poly(ADP-ribose) polymerase, regulatory domain"/>
    <property type="match status" value="1"/>
</dbReference>
<dbReference type="InterPro" id="IPR050800">
    <property type="entry name" value="ARTD/PARP"/>
</dbReference>
<evidence type="ECO:0000256" key="1">
    <source>
        <dbReference type="ARBA" id="ARBA00004286"/>
    </source>
</evidence>
<evidence type="ECO:0000256" key="28">
    <source>
        <dbReference type="ARBA" id="ARBA00048241"/>
    </source>
</evidence>
<dbReference type="SMART" id="SM01335">
    <property type="entry name" value="PADR1"/>
    <property type="match status" value="1"/>
</dbReference>
<evidence type="ECO:0000256" key="6">
    <source>
        <dbReference type="ARBA" id="ARBA00022490"/>
    </source>
</evidence>
<dbReference type="Pfam" id="PF05406">
    <property type="entry name" value="WGR"/>
    <property type="match status" value="1"/>
</dbReference>
<dbReference type="GO" id="GO:0005694">
    <property type="term" value="C:chromosome"/>
    <property type="evidence" value="ECO:0007669"/>
    <property type="project" value="UniProtKB-SubCell"/>
</dbReference>
<dbReference type="SUPFAM" id="SSF47587">
    <property type="entry name" value="Domain of poly(ADP-ribose) polymerase"/>
    <property type="match status" value="1"/>
</dbReference>
<dbReference type="PIRSF" id="PIRSF000489">
    <property type="entry name" value="NAD_ADPRT"/>
    <property type="match status" value="1"/>
</dbReference>
<evidence type="ECO:0000256" key="3">
    <source>
        <dbReference type="ARBA" id="ARBA00004604"/>
    </source>
</evidence>
<dbReference type="GO" id="GO:0006302">
    <property type="term" value="P:double-strand break repair"/>
    <property type="evidence" value="ECO:0007669"/>
    <property type="project" value="TreeGrafter"/>
</dbReference>
<dbReference type="InterPro" id="IPR038650">
    <property type="entry name" value="PADR1_C_dom_sf"/>
</dbReference>
<evidence type="ECO:0000256" key="27">
    <source>
        <dbReference type="ARBA" id="ARBA00033987"/>
    </source>
</evidence>
<evidence type="ECO:0000256" key="31">
    <source>
        <dbReference type="ARBA" id="ARBA00071874"/>
    </source>
</evidence>
<feature type="domain" description="BRCT" evidence="35">
    <location>
        <begin position="375"/>
        <end position="452"/>
    </location>
</feature>
<dbReference type="InterPro" id="IPR049296">
    <property type="entry name" value="PARP1-like_PADR1_N"/>
</dbReference>
<evidence type="ECO:0000256" key="26">
    <source>
        <dbReference type="ARBA" id="ARBA00024347"/>
    </source>
</evidence>
<evidence type="ECO:0000256" key="33">
    <source>
        <dbReference type="SAM" id="MobiDB-lite"/>
    </source>
</evidence>
<dbReference type="Proteomes" id="UP001152799">
    <property type="component" value="Chromosome 13"/>
</dbReference>
<dbReference type="Gene3D" id="3.40.50.10190">
    <property type="entry name" value="BRCT domain"/>
    <property type="match status" value="1"/>
</dbReference>
<evidence type="ECO:0000256" key="19">
    <source>
        <dbReference type="ARBA" id="ARBA00023015"/>
    </source>
</evidence>
<comment type="catalytic activity">
    <reaction evidence="24">
        <text>L-glutamyl-[protein] + NAD(+) = 5-O-(ADP-D-ribosyl)-L-glutamyl-[protein] + nicotinamide</text>
        <dbReference type="Rhea" id="RHEA:58224"/>
        <dbReference type="Rhea" id="RHEA-COMP:10208"/>
        <dbReference type="Rhea" id="RHEA-COMP:15089"/>
        <dbReference type="ChEBI" id="CHEBI:17154"/>
        <dbReference type="ChEBI" id="CHEBI:29973"/>
        <dbReference type="ChEBI" id="CHEBI:57540"/>
        <dbReference type="ChEBI" id="CHEBI:142540"/>
    </reaction>
    <physiologicalReaction direction="left-to-right" evidence="24">
        <dbReference type="Rhea" id="RHEA:58225"/>
    </physiologicalReaction>
</comment>
<evidence type="ECO:0000259" key="36">
    <source>
        <dbReference type="PROSITE" id="PS51059"/>
    </source>
</evidence>
<keyword evidence="23 32" id="KW-0539">Nucleus</keyword>
<accession>A0A9N9MJ15</accession>
<dbReference type="Gene3D" id="2.20.25.630">
    <property type="match status" value="1"/>
</dbReference>
<keyword evidence="21 32" id="KW-0238">DNA-binding</keyword>
<evidence type="ECO:0000256" key="21">
    <source>
        <dbReference type="ARBA" id="ARBA00023125"/>
    </source>
</evidence>
<evidence type="ECO:0000256" key="16">
    <source>
        <dbReference type="ARBA" id="ARBA00022771"/>
    </source>
</evidence>
<dbReference type="InterPro" id="IPR008288">
    <property type="entry name" value="PARP"/>
</dbReference>
<feature type="domain" description="WGR" evidence="38">
    <location>
        <begin position="523"/>
        <end position="621"/>
    </location>
</feature>
<evidence type="ECO:0000256" key="25">
    <source>
        <dbReference type="ARBA" id="ARBA00024164"/>
    </source>
</evidence>
<sequence>MDLPFRAEYSKSNRAKCKACKTPISQSVLRMATKTQSAFFDGKQTNWFHFECFFKKQKVKTTDDIEHFESLRIEDQDRIRTHVSNVSVILPAAKGKKRTATDKEAERATKAALKDFTIQYAKSGRSVCCGCEQKILMNEVRVAKKDYDSEVSLKIGGGTDRWYHLTCFAQLRSELGYYESATKIPGYKGLDKADQQEAAKALPAIKQEEVAVIAKKIKLDVEEDLLDKEYREQNKIMFKHRDALSTLKKNQLVALLNYNKQDIPEGTERMLDRISDLMTFGALKRCKECQDGQLVFHKLGYTCTGNLSEWAKCTNVTKEPERTKFLVPKDLKEEYAFLKNYKYVARNRVFKDVNPTVPIKKEVKDEADGMPRIIRVMPALYEMQFVILGKPQRGKDVLKKDIQALGGKVVTKISNTVMAVIGTQEMVEKMHARIREAEAEQVHIVPENFVDEAKNNTGKIPDLVIKMSICTWGSDPATRLPPEGSKSLKSKSKSRFTSNVPSKIKLKLKGGTAVDPDSGLEDIAHVYVDREKAKWSVVLGLTNVQDNKNSFYKLQLLQSDKGDRYWIYRGWGRIGTIIGGNKTEQFSSLHDAQRCFEEVYEDKSGNPWEYRDQFIKVPGKMYPIDVDYGTDEPENLDIVETDSKLPQQVQNLIRLIFDVKQMEKLLLEFELDTEKMPLGKLSKNQIQQAFVVLSELQNMIDKKVPDVKFIEVTNKFYTLIPHSFGVDEVPILKDKEVIAKKLEMLNSLMEMEIAYSLMKSSGAEHTVDAYYKQLKTDIDVLSKDSEEFKIIHEYVKNTHAATHASYELILEDVFVVKREGEERRYKPFKKLPNRKLLWHGSRTPNFAGILSQGLRIAPPEAPMTGYMFGKGIYFADMVSKSANYCCTNPSNPTGLLLLCEVALGNMWEKLQASYVEKLPKGHHSVKGVGKTHPDPGLVKKLHDAEVPIGKGVPAPNSDSSSLLYNEYIVYDVAQVNVKYLLKVKFNYRF</sequence>
<dbReference type="Pfam" id="PF21728">
    <property type="entry name" value="PADR1_N"/>
    <property type="match status" value="1"/>
</dbReference>
<dbReference type="GO" id="GO:0016779">
    <property type="term" value="F:nucleotidyltransferase activity"/>
    <property type="evidence" value="ECO:0007669"/>
    <property type="project" value="UniProtKB-KW"/>
</dbReference>
<evidence type="ECO:0000256" key="23">
    <source>
        <dbReference type="ARBA" id="ARBA00023242"/>
    </source>
</evidence>
<dbReference type="PROSITE" id="PS50172">
    <property type="entry name" value="BRCT"/>
    <property type="match status" value="1"/>
</dbReference>
<evidence type="ECO:0000256" key="14">
    <source>
        <dbReference type="ARBA" id="ARBA00022737"/>
    </source>
</evidence>
<protein>
    <recommendedName>
        <fullName evidence="31 32">Poly [ADP-ribose] polymerase</fullName>
        <ecNumber evidence="4 32">2.4.2.30</ecNumber>
    </recommendedName>
</protein>
<keyword evidence="7" id="KW-1017">Isopeptide bond</keyword>
<dbReference type="EC" id="2.4.2.30" evidence="4 32"/>
<keyword evidence="5" id="KW-0158">Chromosome</keyword>
<comment type="catalytic activity">
    <reaction evidence="25">
        <text>L-aspartyl-[protein] + NAD(+) = 4-O-(ADP-D-ribosyl)-L-aspartyl-[protein] + nicotinamide</text>
        <dbReference type="Rhea" id="RHEA:54424"/>
        <dbReference type="Rhea" id="RHEA-COMP:9867"/>
        <dbReference type="Rhea" id="RHEA-COMP:13832"/>
        <dbReference type="ChEBI" id="CHEBI:17154"/>
        <dbReference type="ChEBI" id="CHEBI:29961"/>
        <dbReference type="ChEBI" id="CHEBI:57540"/>
        <dbReference type="ChEBI" id="CHEBI:138102"/>
    </reaction>
    <physiologicalReaction direction="left-to-right" evidence="25">
        <dbReference type="Rhea" id="RHEA:54425"/>
    </physiologicalReaction>
</comment>
<dbReference type="Pfam" id="PF00645">
    <property type="entry name" value="zf-PARP"/>
    <property type="match status" value="2"/>
</dbReference>
<dbReference type="PROSITE" id="PS50064">
    <property type="entry name" value="ZF_PARP_2"/>
    <property type="match status" value="2"/>
</dbReference>
<dbReference type="InterPro" id="IPR036930">
    <property type="entry name" value="WGR_dom_sf"/>
</dbReference>
<keyword evidence="6" id="KW-0963">Cytoplasm</keyword>
<evidence type="ECO:0000256" key="9">
    <source>
        <dbReference type="ARBA" id="ARBA00022588"/>
    </source>
</evidence>
<dbReference type="InterPro" id="IPR004102">
    <property type="entry name" value="Poly(ADP-ribose)pol_reg_dom"/>
</dbReference>
<comment type="catalytic activity">
    <reaction evidence="28">
        <text>L-histidyl-[protein] + NAD(+) = N(tele)-(ADP-D-ribosyl)-L-histidyl-[protein] + nicotinamide + H(+)</text>
        <dbReference type="Rhea" id="RHEA:72071"/>
        <dbReference type="Rhea" id="RHEA-COMP:9745"/>
        <dbReference type="Rhea" id="RHEA-COMP:18085"/>
        <dbReference type="ChEBI" id="CHEBI:15378"/>
        <dbReference type="ChEBI" id="CHEBI:17154"/>
        <dbReference type="ChEBI" id="CHEBI:29979"/>
        <dbReference type="ChEBI" id="CHEBI:57540"/>
        <dbReference type="ChEBI" id="CHEBI:191398"/>
    </reaction>
    <physiologicalReaction direction="left-to-right" evidence="28">
        <dbReference type="Rhea" id="RHEA:72072"/>
    </physiologicalReaction>
</comment>
<evidence type="ECO:0000259" key="34">
    <source>
        <dbReference type="PROSITE" id="PS50064"/>
    </source>
</evidence>
<evidence type="ECO:0000256" key="20">
    <source>
        <dbReference type="ARBA" id="ARBA00023027"/>
    </source>
</evidence>
<feature type="region of interest" description="Disordered" evidence="33">
    <location>
        <begin position="476"/>
        <end position="496"/>
    </location>
</feature>
<proteinExistence type="inferred from homology"/>
<dbReference type="OrthoDB" id="429950at2759"/>
<dbReference type="InterPro" id="IPR001510">
    <property type="entry name" value="Znf_PARP"/>
</dbReference>
<keyword evidence="22" id="KW-0804">Transcription</keyword>
<dbReference type="GO" id="GO:0003677">
    <property type="term" value="F:DNA binding"/>
    <property type="evidence" value="ECO:0007669"/>
    <property type="project" value="UniProtKB-UniRule"/>
</dbReference>
<keyword evidence="19" id="KW-0805">Transcription regulation</keyword>
<comment type="catalytic activity">
    <reaction evidence="30">
        <text>L-seryl-[protein] + NAD(+) = O-(ADP-D-ribosyl)-L-seryl-[protein] + nicotinamide + H(+)</text>
        <dbReference type="Rhea" id="RHEA:58232"/>
        <dbReference type="Rhea" id="RHEA-COMP:9863"/>
        <dbReference type="Rhea" id="RHEA-COMP:15091"/>
        <dbReference type="ChEBI" id="CHEBI:15378"/>
        <dbReference type="ChEBI" id="CHEBI:17154"/>
        <dbReference type="ChEBI" id="CHEBI:29999"/>
        <dbReference type="ChEBI" id="CHEBI:57540"/>
        <dbReference type="ChEBI" id="CHEBI:142556"/>
    </reaction>
    <physiologicalReaction direction="left-to-right" evidence="30">
        <dbReference type="Rhea" id="RHEA:58233"/>
    </physiologicalReaction>
</comment>
<keyword evidence="16" id="KW-0863">Zinc-finger</keyword>
<evidence type="ECO:0000256" key="18">
    <source>
        <dbReference type="ARBA" id="ARBA00022859"/>
    </source>
</evidence>
<feature type="domain" description="PARP alpha-helical" evidence="37">
    <location>
        <begin position="642"/>
        <end position="759"/>
    </location>
</feature>
<evidence type="ECO:0000256" key="17">
    <source>
        <dbReference type="ARBA" id="ARBA00022833"/>
    </source>
</evidence>
<dbReference type="PROSITE" id="PS51059">
    <property type="entry name" value="PARP_CATALYTIC"/>
    <property type="match status" value="1"/>
</dbReference>
<keyword evidence="8" id="KW-0021">Allosteric enzyme</keyword>
<dbReference type="GO" id="GO:0008270">
    <property type="term" value="F:zinc ion binding"/>
    <property type="evidence" value="ECO:0007669"/>
    <property type="project" value="UniProtKB-KW"/>
</dbReference>
<keyword evidence="40" id="KW-1185">Reference proteome</keyword>
<feature type="domain" description="PARP-type" evidence="34">
    <location>
        <begin position="116"/>
        <end position="206"/>
    </location>
</feature>
<evidence type="ECO:0000256" key="30">
    <source>
        <dbReference type="ARBA" id="ARBA00048575"/>
    </source>
</evidence>
<gene>
    <name evidence="39" type="ORF">CEUTPL_LOCUS3986</name>
</gene>
<dbReference type="InterPro" id="IPR001357">
    <property type="entry name" value="BRCT_dom"/>
</dbReference>
<dbReference type="GO" id="GO:0005829">
    <property type="term" value="C:cytosol"/>
    <property type="evidence" value="ECO:0007669"/>
    <property type="project" value="UniProtKB-SubCell"/>
</dbReference>
<evidence type="ECO:0000256" key="5">
    <source>
        <dbReference type="ARBA" id="ARBA00022454"/>
    </source>
</evidence>
<dbReference type="SUPFAM" id="SSF57716">
    <property type="entry name" value="Glucocorticoid receptor-like (DNA-binding domain)"/>
    <property type="match status" value="2"/>
</dbReference>
<comment type="catalytic activity">
    <reaction evidence="29">
        <text>L-tyrosyl-[protein] + NAD(+) = O-(ADP-D-ribosyl)-L-tyrosyl-[protein] + nicotinamide + H(+)</text>
        <dbReference type="Rhea" id="RHEA:58236"/>
        <dbReference type="Rhea" id="RHEA-COMP:10136"/>
        <dbReference type="Rhea" id="RHEA-COMP:15092"/>
        <dbReference type="ChEBI" id="CHEBI:15378"/>
        <dbReference type="ChEBI" id="CHEBI:17154"/>
        <dbReference type="ChEBI" id="CHEBI:46858"/>
        <dbReference type="ChEBI" id="CHEBI:57540"/>
        <dbReference type="ChEBI" id="CHEBI:142557"/>
    </reaction>
    <physiologicalReaction direction="left-to-right" evidence="29">
        <dbReference type="Rhea" id="RHEA:58237"/>
    </physiologicalReaction>
</comment>
<evidence type="ECO:0000256" key="24">
    <source>
        <dbReference type="ARBA" id="ARBA00024159"/>
    </source>
</evidence>
<dbReference type="SMART" id="SM01336">
    <property type="entry name" value="zf-PARP"/>
    <property type="match status" value="2"/>
</dbReference>
<dbReference type="PROSITE" id="PS51977">
    <property type="entry name" value="WGR"/>
    <property type="match status" value="1"/>
</dbReference>
<feature type="domain" description="PARP-type" evidence="34">
    <location>
        <begin position="5"/>
        <end position="87"/>
    </location>
</feature>
<evidence type="ECO:0000256" key="7">
    <source>
        <dbReference type="ARBA" id="ARBA00022499"/>
    </source>
</evidence>
<dbReference type="PROSITE" id="PS52007">
    <property type="entry name" value="PADR1"/>
    <property type="match status" value="1"/>
</dbReference>
<dbReference type="PANTHER" id="PTHR10459:SF112">
    <property type="entry name" value="POLY [ADP-RIBOSE] POLYMERASE 1"/>
    <property type="match status" value="1"/>
</dbReference>
<dbReference type="EMBL" id="OU892289">
    <property type="protein sequence ID" value="CAG9763321.1"/>
    <property type="molecule type" value="Genomic_DNA"/>
</dbReference>
<dbReference type="SMART" id="SM00773">
    <property type="entry name" value="WGR"/>
    <property type="match status" value="1"/>
</dbReference>
<dbReference type="SUPFAM" id="SSF52113">
    <property type="entry name" value="BRCT domain"/>
    <property type="match status" value="1"/>
</dbReference>
<evidence type="ECO:0000256" key="2">
    <source>
        <dbReference type="ARBA" id="ARBA00004514"/>
    </source>
</evidence>
<keyword evidence="18" id="KW-0391">Immunity</keyword>
<keyword evidence="15" id="KW-0013">ADP-ribosylation</keyword>
<evidence type="ECO:0000259" key="38">
    <source>
        <dbReference type="PROSITE" id="PS51977"/>
    </source>
</evidence>
<evidence type="ECO:0000256" key="4">
    <source>
        <dbReference type="ARBA" id="ARBA00012020"/>
    </source>
</evidence>
<keyword evidence="17 32" id="KW-0862">Zinc</keyword>
<keyword evidence="10 32" id="KW-0328">Glycosyltransferase</keyword>
<dbReference type="Pfam" id="PF00644">
    <property type="entry name" value="PARP"/>
    <property type="match status" value="1"/>
</dbReference>
<evidence type="ECO:0000256" key="15">
    <source>
        <dbReference type="ARBA" id="ARBA00022765"/>
    </source>
</evidence>
<evidence type="ECO:0000256" key="8">
    <source>
        <dbReference type="ARBA" id="ARBA00022533"/>
    </source>
</evidence>
<dbReference type="InterPro" id="IPR008893">
    <property type="entry name" value="WGR_domain"/>
</dbReference>
<evidence type="ECO:0000259" key="37">
    <source>
        <dbReference type="PROSITE" id="PS51060"/>
    </source>
</evidence>
<comment type="catalytic activity">
    <reaction evidence="27 32">
        <text>NAD(+) + (ADP-D-ribosyl)n-acceptor = nicotinamide + (ADP-D-ribosyl)n+1-acceptor + H(+).</text>
        <dbReference type="EC" id="2.4.2.30"/>
    </reaction>
</comment>
<dbReference type="GO" id="GO:0045087">
    <property type="term" value="P:innate immune response"/>
    <property type="evidence" value="ECO:0007669"/>
    <property type="project" value="UniProtKB-KW"/>
</dbReference>
<dbReference type="CDD" id="cd17747">
    <property type="entry name" value="BRCT_PARP1"/>
    <property type="match status" value="1"/>
</dbReference>
<evidence type="ECO:0000256" key="29">
    <source>
        <dbReference type="ARBA" id="ARBA00048339"/>
    </source>
</evidence>
<dbReference type="FunFam" id="1.20.142.10:FF:000001">
    <property type="entry name" value="Poly [ADP-ribose] polymerase"/>
    <property type="match status" value="1"/>
</dbReference>
<reference evidence="39" key="1">
    <citation type="submission" date="2022-01" db="EMBL/GenBank/DDBJ databases">
        <authorList>
            <person name="King R."/>
        </authorList>
    </citation>
    <scope>NUCLEOTIDE SEQUENCE</scope>
</reference>
<keyword evidence="14" id="KW-0677">Repeat</keyword>
<organism evidence="39 40">
    <name type="scientific">Ceutorhynchus assimilis</name>
    <name type="common">cabbage seed weevil</name>
    <dbReference type="NCBI Taxonomy" id="467358"/>
    <lineage>
        <taxon>Eukaryota</taxon>
        <taxon>Metazoa</taxon>
        <taxon>Ecdysozoa</taxon>
        <taxon>Arthropoda</taxon>
        <taxon>Hexapoda</taxon>
        <taxon>Insecta</taxon>
        <taxon>Pterygota</taxon>
        <taxon>Neoptera</taxon>
        <taxon>Endopterygota</taxon>
        <taxon>Coleoptera</taxon>
        <taxon>Polyphaga</taxon>
        <taxon>Cucujiformia</taxon>
        <taxon>Curculionidae</taxon>
        <taxon>Ceutorhynchinae</taxon>
        <taxon>Ceutorhynchus</taxon>
    </lineage>
</organism>
<dbReference type="SUPFAM" id="SSF56399">
    <property type="entry name" value="ADP-ribosylation"/>
    <property type="match status" value="1"/>
</dbReference>
<dbReference type="Gene3D" id="3.90.228.10">
    <property type="match status" value="1"/>
</dbReference>
<dbReference type="FunFam" id="3.90.228.10:FF:000002">
    <property type="entry name" value="Poly [ADP-ribose] polymerase"/>
    <property type="match status" value="1"/>
</dbReference>
<keyword evidence="20 32" id="KW-0520">NAD</keyword>
<dbReference type="InterPro" id="IPR036957">
    <property type="entry name" value="Znf_PARP_sf"/>
</dbReference>
<feature type="domain" description="PARP catalytic" evidence="36">
    <location>
        <begin position="765"/>
        <end position="989"/>
    </location>
</feature>
<keyword evidence="9" id="KW-0399">Innate immunity</keyword>
<comment type="similarity">
    <text evidence="26">Belongs to the ARTD/PARP family.</text>
</comment>
<evidence type="ECO:0000256" key="13">
    <source>
        <dbReference type="ARBA" id="ARBA00022723"/>
    </source>
</evidence>
<dbReference type="GO" id="GO:1990404">
    <property type="term" value="F:NAD+-protein mono-ADP-ribosyltransferase activity"/>
    <property type="evidence" value="ECO:0007669"/>
    <property type="project" value="TreeGrafter"/>
</dbReference>
<evidence type="ECO:0000256" key="22">
    <source>
        <dbReference type="ARBA" id="ARBA00023163"/>
    </source>
</evidence>
<dbReference type="Gene3D" id="1.10.20.130">
    <property type="match status" value="1"/>
</dbReference>
<keyword evidence="12" id="KW-0548">Nucleotidyltransferase</keyword>
<evidence type="ECO:0000256" key="12">
    <source>
        <dbReference type="ARBA" id="ARBA00022695"/>
    </source>
</evidence>
<dbReference type="InterPro" id="IPR012317">
    <property type="entry name" value="Poly(ADP-ribose)pol_cat_dom"/>
</dbReference>
<dbReference type="AlphaFoldDB" id="A0A9N9MJ15"/>
<dbReference type="SUPFAM" id="SSF142921">
    <property type="entry name" value="WGR domain-like"/>
    <property type="match status" value="1"/>
</dbReference>
<dbReference type="Pfam" id="PF08063">
    <property type="entry name" value="Zn_ribbon_PADR1"/>
    <property type="match status" value="1"/>
</dbReference>
<dbReference type="Gene3D" id="3.30.1740.10">
    <property type="entry name" value="Zinc finger, PARP-type"/>
    <property type="match status" value="2"/>
</dbReference>
<dbReference type="GO" id="GO:0005730">
    <property type="term" value="C:nucleolus"/>
    <property type="evidence" value="ECO:0007669"/>
    <property type="project" value="UniProtKB-SubCell"/>
</dbReference>
<dbReference type="PROSITE" id="PS51060">
    <property type="entry name" value="PARP_ALPHA_HD"/>
    <property type="match status" value="1"/>
</dbReference>
<dbReference type="GO" id="GO:0070212">
    <property type="term" value="P:protein poly-ADP-ribosylation"/>
    <property type="evidence" value="ECO:0007669"/>
    <property type="project" value="TreeGrafter"/>
</dbReference>
<dbReference type="InterPro" id="IPR036616">
    <property type="entry name" value="Poly(ADP-ribose)pol_reg_dom_sf"/>
</dbReference>
<name>A0A9N9MJ15_9CUCU</name>
<dbReference type="InterPro" id="IPR036420">
    <property type="entry name" value="BRCT_dom_sf"/>
</dbReference>
<evidence type="ECO:0000256" key="10">
    <source>
        <dbReference type="ARBA" id="ARBA00022676"/>
    </source>
</evidence>
<dbReference type="InterPro" id="IPR012982">
    <property type="entry name" value="PARP1-like_PADR1_Zn_ribbon"/>
</dbReference>
<evidence type="ECO:0000256" key="32">
    <source>
        <dbReference type="PIRNR" id="PIRNR000489"/>
    </source>
</evidence>
<dbReference type="GO" id="GO:0003950">
    <property type="term" value="F:NAD+ poly-ADP-ribosyltransferase activity"/>
    <property type="evidence" value="ECO:0007669"/>
    <property type="project" value="UniProtKB-UniRule"/>
</dbReference>
<dbReference type="GO" id="GO:0051287">
    <property type="term" value="F:NAD binding"/>
    <property type="evidence" value="ECO:0007669"/>
    <property type="project" value="UniProtKB-UniRule"/>
</dbReference>
<evidence type="ECO:0000259" key="35">
    <source>
        <dbReference type="PROSITE" id="PS50172"/>
    </source>
</evidence>
<evidence type="ECO:0000256" key="11">
    <source>
        <dbReference type="ARBA" id="ARBA00022679"/>
    </source>
</evidence>
<comment type="subcellular location">
    <subcellularLocation>
        <location evidence="1">Chromosome</location>
    </subcellularLocation>
    <subcellularLocation>
        <location evidence="2">Cytoplasm</location>
        <location evidence="2">Cytosol</location>
    </subcellularLocation>
    <subcellularLocation>
        <location evidence="3">Nucleus</location>
        <location evidence="3">Nucleolus</location>
    </subcellularLocation>
</comment>
<evidence type="ECO:0000313" key="40">
    <source>
        <dbReference type="Proteomes" id="UP001152799"/>
    </source>
</evidence>
<dbReference type="CDD" id="cd08001">
    <property type="entry name" value="WGR_PARP1_like"/>
    <property type="match status" value="1"/>
</dbReference>